<dbReference type="EMBL" id="HBGN01029289">
    <property type="protein sequence ID" value="CAD9345504.1"/>
    <property type="molecule type" value="Transcribed_RNA"/>
</dbReference>
<feature type="compositionally biased region" description="Polar residues" evidence="1">
    <location>
        <begin position="163"/>
        <end position="172"/>
    </location>
</feature>
<evidence type="ECO:0000313" key="2">
    <source>
        <dbReference type="EMBL" id="CAD9345504.1"/>
    </source>
</evidence>
<evidence type="ECO:0000256" key="1">
    <source>
        <dbReference type="SAM" id="MobiDB-lite"/>
    </source>
</evidence>
<accession>A0A7S1ZPH1</accession>
<feature type="compositionally biased region" description="Acidic residues" evidence="1">
    <location>
        <begin position="246"/>
        <end position="256"/>
    </location>
</feature>
<name>A0A7S1ZPH1_9STRA</name>
<feature type="region of interest" description="Disordered" evidence="1">
    <location>
        <begin position="163"/>
        <end position="263"/>
    </location>
</feature>
<reference evidence="2" key="1">
    <citation type="submission" date="2021-01" db="EMBL/GenBank/DDBJ databases">
        <authorList>
            <person name="Corre E."/>
            <person name="Pelletier E."/>
            <person name="Niang G."/>
            <person name="Scheremetjew M."/>
            <person name="Finn R."/>
            <person name="Kale V."/>
            <person name="Holt S."/>
            <person name="Cochrane G."/>
            <person name="Meng A."/>
            <person name="Brown T."/>
            <person name="Cohen L."/>
        </authorList>
    </citation>
    <scope>NUCLEOTIDE SEQUENCE</scope>
    <source>
        <strain evidence="2">Pop2</strain>
    </source>
</reference>
<proteinExistence type="predicted"/>
<feature type="region of interest" description="Disordered" evidence="1">
    <location>
        <begin position="612"/>
        <end position="634"/>
    </location>
</feature>
<feature type="compositionally biased region" description="Polar residues" evidence="1">
    <location>
        <begin position="1"/>
        <end position="11"/>
    </location>
</feature>
<feature type="region of interest" description="Disordered" evidence="1">
    <location>
        <begin position="1"/>
        <end position="21"/>
    </location>
</feature>
<protein>
    <submittedName>
        <fullName evidence="2">Uncharacterized protein</fullName>
    </submittedName>
</protein>
<gene>
    <name evidence="2" type="ORF">DBRI1063_LOCUS18884</name>
</gene>
<sequence>MDQFENFTSSPKGIGATEVAATAATTTTNANVEGEEDPLQLVQQMKRHKKQWNSRPMLSSENEACQLLMKTSSSSTVKTTTATRNQIEKNDITIMGDDSNASHKQSSTIPASILTKEKLAKEIEQFLNNESKYGREGIISISNAAKLFQVAQIDIKRAVAVAQASTTTNSTMNRDDAKEEEEEATEVPKTSYSPGANAGGGKTTKKRSGGIPSGRGPMASYLDAMTGNDGNEHASSASSSPFPQQQEEEDDDEEDFGEGKKKLEKASGWSGAYLNDFLTSEDDSRTDIRNLLTQRSIQSFMFLLEQCRDPHSAKWIQEDFLQTGNLLEYHGTGASFIENFGGTWYAALYEMISRPKSTMIVSAKRRGRGHGGWSKNNPYLAERWVEIPIDIYPASLASRILTVREQISTEWVQDLDVVLAANDLILDSYFAKIQMERERDGGNTGEAIGARATDIAFERTAIHLMNDNTRFQPTASSPFRRGNFDLLYNLCTQAAIHRILRQQRTNGEEMEVSSVFLRNFYVDRAEEYFDGDLPYGRADDFIDELLQTAPAVLRTNDGKTGFIDPLGAAESIIRMRNEVAMEWKETMARVQEDHTGIRQALLTDSMQYWGGEGEEGISSGSGDDDGGAGNLSFQ</sequence>
<dbReference type="AlphaFoldDB" id="A0A7S1ZPH1"/>
<organism evidence="2">
    <name type="scientific">Ditylum brightwellii</name>
    <dbReference type="NCBI Taxonomy" id="49249"/>
    <lineage>
        <taxon>Eukaryota</taxon>
        <taxon>Sar</taxon>
        <taxon>Stramenopiles</taxon>
        <taxon>Ochrophyta</taxon>
        <taxon>Bacillariophyta</taxon>
        <taxon>Mediophyceae</taxon>
        <taxon>Lithodesmiophycidae</taxon>
        <taxon>Lithodesmiales</taxon>
        <taxon>Lithodesmiaceae</taxon>
        <taxon>Ditylum</taxon>
    </lineage>
</organism>